<proteinExistence type="predicted"/>
<name>A0ABW8TP49_9CLOT</name>
<accession>A0ABW8TP49</accession>
<evidence type="ECO:0008006" key="3">
    <source>
        <dbReference type="Google" id="ProtNLM"/>
    </source>
</evidence>
<keyword evidence="2" id="KW-1185">Reference proteome</keyword>
<gene>
    <name evidence="1" type="ORF">ACJDUH_03860</name>
</gene>
<evidence type="ECO:0000313" key="2">
    <source>
        <dbReference type="Proteomes" id="UP001623661"/>
    </source>
</evidence>
<comment type="caution">
    <text evidence="1">The sequence shown here is derived from an EMBL/GenBank/DDBJ whole genome shotgun (WGS) entry which is preliminary data.</text>
</comment>
<organism evidence="1 2">
    <name type="scientific">Candidatus Clostridium radicumherbarum</name>
    <dbReference type="NCBI Taxonomy" id="3381662"/>
    <lineage>
        <taxon>Bacteria</taxon>
        <taxon>Bacillati</taxon>
        <taxon>Bacillota</taxon>
        <taxon>Clostridia</taxon>
        <taxon>Eubacteriales</taxon>
        <taxon>Clostridiaceae</taxon>
        <taxon>Clostridium</taxon>
    </lineage>
</organism>
<dbReference type="RefSeq" id="WP_406763838.1">
    <property type="nucleotide sequence ID" value="NZ_JBJHZY010000001.1"/>
</dbReference>
<evidence type="ECO:0000313" key="1">
    <source>
        <dbReference type="EMBL" id="MFL0267230.1"/>
    </source>
</evidence>
<reference evidence="1 2" key="1">
    <citation type="submission" date="2024-11" db="EMBL/GenBank/DDBJ databases">
        <authorList>
            <person name="Heng Y.C."/>
            <person name="Lim A.C.H."/>
            <person name="Lee J.K.Y."/>
            <person name="Kittelmann S."/>
        </authorList>
    </citation>
    <scope>NUCLEOTIDE SEQUENCE [LARGE SCALE GENOMIC DNA]</scope>
    <source>
        <strain evidence="1 2">WILCCON 0202</strain>
    </source>
</reference>
<dbReference type="EMBL" id="JBJHZY010000001">
    <property type="protein sequence ID" value="MFL0267230.1"/>
    <property type="molecule type" value="Genomic_DNA"/>
</dbReference>
<sequence length="83" mass="10431">MNNNEVAQDNSYNNPEYMDYGEYPCLDCPYLRQYPGYYNPMMYPTDEYPEYPAYDDMFRRRHHRRRRPFFPGGGFPWWWFFIL</sequence>
<protein>
    <recommendedName>
        <fullName evidence="3">Spore coat protein</fullName>
    </recommendedName>
</protein>
<dbReference type="Proteomes" id="UP001623661">
    <property type="component" value="Unassembled WGS sequence"/>
</dbReference>